<evidence type="ECO:0000256" key="1">
    <source>
        <dbReference type="ARBA" id="ARBA00023002"/>
    </source>
</evidence>
<keyword evidence="4" id="KW-1185">Reference proteome</keyword>
<evidence type="ECO:0000313" key="3">
    <source>
        <dbReference type="EMBL" id="GAA3155559.1"/>
    </source>
</evidence>
<dbReference type="Gene3D" id="2.30.110.10">
    <property type="entry name" value="Electron Transport, Fmn-binding Protein, Chain A"/>
    <property type="match status" value="1"/>
</dbReference>
<accession>A0ABP6NQH9</accession>
<reference evidence="4" key="1">
    <citation type="journal article" date="2019" name="Int. J. Syst. Evol. Microbiol.">
        <title>The Global Catalogue of Microorganisms (GCM) 10K type strain sequencing project: providing services to taxonomists for standard genome sequencing and annotation.</title>
        <authorList>
            <consortium name="The Broad Institute Genomics Platform"/>
            <consortium name="The Broad Institute Genome Sequencing Center for Infectious Disease"/>
            <person name="Wu L."/>
            <person name="Ma J."/>
        </authorList>
    </citation>
    <scope>NUCLEOTIDE SEQUENCE [LARGE SCALE GENOMIC DNA]</scope>
    <source>
        <strain evidence="4">JCM 11574</strain>
    </source>
</reference>
<name>A0ABP6NQH9_9ACTN</name>
<gene>
    <name evidence="3" type="ORF">GCM10010521_49300</name>
</gene>
<dbReference type="Proteomes" id="UP001500893">
    <property type="component" value="Unassembled WGS sequence"/>
</dbReference>
<dbReference type="InterPro" id="IPR002563">
    <property type="entry name" value="Flavin_Rdtase-like_dom"/>
</dbReference>
<organism evidence="3 4">
    <name type="scientific">Streptomyces rameus</name>
    <dbReference type="NCBI Taxonomy" id="68261"/>
    <lineage>
        <taxon>Bacteria</taxon>
        <taxon>Bacillati</taxon>
        <taxon>Actinomycetota</taxon>
        <taxon>Actinomycetes</taxon>
        <taxon>Kitasatosporales</taxon>
        <taxon>Streptomycetaceae</taxon>
        <taxon>Streptomyces</taxon>
    </lineage>
</organism>
<feature type="domain" description="Flavin reductase like" evidence="2">
    <location>
        <begin position="13"/>
        <end position="159"/>
    </location>
</feature>
<sequence length="175" mass="18813">MAAESVPDIRPLMAGFPTGVTVITALTPDGVPWGMTCTSLCSVALDPPTVLVCLRCGSPTLDAVLASGGYAVNLLHDGARSTAELFASGTPDRFDRVTWRADANARGPHLVESAHTIADCEVNDPHTVGDHCVVFARVRAVRQLRIQKPLLYGMRRYGDWAESGEDSNLLYDFIS</sequence>
<comment type="caution">
    <text evidence="3">The sequence shown here is derived from an EMBL/GenBank/DDBJ whole genome shotgun (WGS) entry which is preliminary data.</text>
</comment>
<dbReference type="Pfam" id="PF01613">
    <property type="entry name" value="Flavin_Reduct"/>
    <property type="match status" value="1"/>
</dbReference>
<dbReference type="RefSeq" id="WP_345055745.1">
    <property type="nucleotide sequence ID" value="NZ_BAAAVM010000084.1"/>
</dbReference>
<dbReference type="EMBL" id="BAAAVM010000084">
    <property type="protein sequence ID" value="GAA3155559.1"/>
    <property type="molecule type" value="Genomic_DNA"/>
</dbReference>
<evidence type="ECO:0000313" key="4">
    <source>
        <dbReference type="Proteomes" id="UP001500893"/>
    </source>
</evidence>
<dbReference type="PANTHER" id="PTHR30466:SF1">
    <property type="entry name" value="FMN REDUCTASE (NADH) RUTF"/>
    <property type="match status" value="1"/>
</dbReference>
<protein>
    <submittedName>
        <fullName evidence="3">Flavin reductase family protein</fullName>
    </submittedName>
</protein>
<evidence type="ECO:0000259" key="2">
    <source>
        <dbReference type="SMART" id="SM00903"/>
    </source>
</evidence>
<dbReference type="InterPro" id="IPR050268">
    <property type="entry name" value="NADH-dep_flavin_reductase"/>
</dbReference>
<dbReference type="PANTHER" id="PTHR30466">
    <property type="entry name" value="FLAVIN REDUCTASE"/>
    <property type="match status" value="1"/>
</dbReference>
<dbReference type="SMART" id="SM00903">
    <property type="entry name" value="Flavin_Reduct"/>
    <property type="match status" value="1"/>
</dbReference>
<dbReference type="SUPFAM" id="SSF50475">
    <property type="entry name" value="FMN-binding split barrel"/>
    <property type="match status" value="1"/>
</dbReference>
<keyword evidence="1" id="KW-0560">Oxidoreductase</keyword>
<dbReference type="InterPro" id="IPR012349">
    <property type="entry name" value="Split_barrel_FMN-bd"/>
</dbReference>
<proteinExistence type="predicted"/>